<evidence type="ECO:0000313" key="2">
    <source>
        <dbReference type="Proteomes" id="UP000735302"/>
    </source>
</evidence>
<accession>A0AAV4APC7</accession>
<dbReference type="Proteomes" id="UP000735302">
    <property type="component" value="Unassembled WGS sequence"/>
</dbReference>
<organism evidence="1 2">
    <name type="scientific">Plakobranchus ocellatus</name>
    <dbReference type="NCBI Taxonomy" id="259542"/>
    <lineage>
        <taxon>Eukaryota</taxon>
        <taxon>Metazoa</taxon>
        <taxon>Spiralia</taxon>
        <taxon>Lophotrochozoa</taxon>
        <taxon>Mollusca</taxon>
        <taxon>Gastropoda</taxon>
        <taxon>Heterobranchia</taxon>
        <taxon>Euthyneura</taxon>
        <taxon>Panpulmonata</taxon>
        <taxon>Sacoglossa</taxon>
        <taxon>Placobranchoidea</taxon>
        <taxon>Plakobranchidae</taxon>
        <taxon>Plakobranchus</taxon>
    </lineage>
</organism>
<sequence>MGAPLQASGGLHLLLIPASSMHRTQTNLAHELLSRFWVNRCEAHRRLLSHPSVPQYYLELKTYLEHVRYSMIPKHTIKELHSLRRALKGHLSRPFCSH</sequence>
<reference evidence="1 2" key="1">
    <citation type="journal article" date="2021" name="Elife">
        <title>Chloroplast acquisition without the gene transfer in kleptoplastic sea slugs, Plakobranchus ocellatus.</title>
        <authorList>
            <person name="Maeda T."/>
            <person name="Takahashi S."/>
            <person name="Yoshida T."/>
            <person name="Shimamura S."/>
            <person name="Takaki Y."/>
            <person name="Nagai Y."/>
            <person name="Toyoda A."/>
            <person name="Suzuki Y."/>
            <person name="Arimoto A."/>
            <person name="Ishii H."/>
            <person name="Satoh N."/>
            <person name="Nishiyama T."/>
            <person name="Hasebe M."/>
            <person name="Maruyama T."/>
            <person name="Minagawa J."/>
            <person name="Obokata J."/>
            <person name="Shigenobu S."/>
        </authorList>
    </citation>
    <scope>NUCLEOTIDE SEQUENCE [LARGE SCALE GENOMIC DNA]</scope>
</reference>
<dbReference type="AlphaFoldDB" id="A0AAV4APC7"/>
<proteinExistence type="predicted"/>
<name>A0AAV4APC7_9GAST</name>
<evidence type="ECO:0000313" key="1">
    <source>
        <dbReference type="EMBL" id="GFO08054.1"/>
    </source>
</evidence>
<protein>
    <submittedName>
        <fullName evidence="1">Uncharacterized protein</fullName>
    </submittedName>
</protein>
<gene>
    <name evidence="1" type="ORF">PoB_003455900</name>
</gene>
<comment type="caution">
    <text evidence="1">The sequence shown here is derived from an EMBL/GenBank/DDBJ whole genome shotgun (WGS) entry which is preliminary data.</text>
</comment>
<keyword evidence="2" id="KW-1185">Reference proteome</keyword>
<dbReference type="EMBL" id="BLXT01003938">
    <property type="protein sequence ID" value="GFO08054.1"/>
    <property type="molecule type" value="Genomic_DNA"/>
</dbReference>